<dbReference type="PANTHER" id="PTHR11707">
    <property type="entry name" value="L-ASPARAGINASE"/>
    <property type="match status" value="1"/>
</dbReference>
<feature type="region of interest" description="Disordered" evidence="1">
    <location>
        <begin position="162"/>
        <end position="185"/>
    </location>
</feature>
<evidence type="ECO:0000256" key="1">
    <source>
        <dbReference type="SAM" id="MobiDB-lite"/>
    </source>
</evidence>
<evidence type="ECO:0000313" key="3">
    <source>
        <dbReference type="EMBL" id="SDD68911.1"/>
    </source>
</evidence>
<dbReference type="GO" id="GO:0004067">
    <property type="term" value="F:asparaginase activity"/>
    <property type="evidence" value="ECO:0007669"/>
    <property type="project" value="UniProtKB-UniRule"/>
</dbReference>
<dbReference type="PIRSF" id="PIRSF500176">
    <property type="entry name" value="L_ASNase"/>
    <property type="match status" value="1"/>
</dbReference>
<dbReference type="InterPro" id="IPR006034">
    <property type="entry name" value="Asparaginase/glutaminase-like"/>
</dbReference>
<reference evidence="4" key="1">
    <citation type="submission" date="2016-10" db="EMBL/GenBank/DDBJ databases">
        <authorList>
            <person name="Varghese N."/>
            <person name="Submissions S."/>
        </authorList>
    </citation>
    <scope>NUCLEOTIDE SEQUENCE [LARGE SCALE GENOMIC DNA]</scope>
    <source>
        <strain evidence="4">IBRC-M 10403</strain>
    </source>
</reference>
<organism evidence="3 4">
    <name type="scientific">Actinokineospora iranica</name>
    <dbReference type="NCBI Taxonomy" id="1271860"/>
    <lineage>
        <taxon>Bacteria</taxon>
        <taxon>Bacillati</taxon>
        <taxon>Actinomycetota</taxon>
        <taxon>Actinomycetes</taxon>
        <taxon>Pseudonocardiales</taxon>
        <taxon>Pseudonocardiaceae</taxon>
        <taxon>Actinokineospora</taxon>
    </lineage>
</organism>
<accession>A0A1G6WSW9</accession>
<dbReference type="PROSITE" id="PS51732">
    <property type="entry name" value="ASN_GLN_ASE_3"/>
    <property type="match status" value="1"/>
</dbReference>
<feature type="compositionally biased region" description="Low complexity" evidence="1">
    <location>
        <begin position="164"/>
        <end position="173"/>
    </location>
</feature>
<dbReference type="PANTHER" id="PTHR11707:SF28">
    <property type="entry name" value="60 KDA LYSOPHOSPHOLIPASE"/>
    <property type="match status" value="1"/>
</dbReference>
<dbReference type="InterPro" id="IPR037152">
    <property type="entry name" value="L-asparaginase_N_sf"/>
</dbReference>
<dbReference type="AlphaFoldDB" id="A0A1G6WSW9"/>
<evidence type="ECO:0000259" key="2">
    <source>
        <dbReference type="Pfam" id="PF00710"/>
    </source>
</evidence>
<name>A0A1G6WSW9_9PSEU</name>
<dbReference type="Proteomes" id="UP000199501">
    <property type="component" value="Unassembled WGS sequence"/>
</dbReference>
<feature type="domain" description="L-asparaginase N-terminal" evidence="2">
    <location>
        <begin position="3"/>
        <end position="166"/>
    </location>
</feature>
<dbReference type="SMART" id="SM00870">
    <property type="entry name" value="Asparaginase"/>
    <property type="match status" value="1"/>
</dbReference>
<dbReference type="PIRSF" id="PIRSF001220">
    <property type="entry name" value="L-ASNase_gatD"/>
    <property type="match status" value="1"/>
</dbReference>
<dbReference type="EMBL" id="FMZZ01000015">
    <property type="protein sequence ID" value="SDD68911.1"/>
    <property type="molecule type" value="Genomic_DNA"/>
</dbReference>
<dbReference type="Gene3D" id="3.40.50.1170">
    <property type="entry name" value="L-asparaginase, N-terminal domain"/>
    <property type="match status" value="1"/>
</dbReference>
<dbReference type="PRINTS" id="PR00139">
    <property type="entry name" value="ASNGLNASE"/>
</dbReference>
<protein>
    <submittedName>
        <fullName evidence="3">L-asparaginase</fullName>
    </submittedName>
</protein>
<proteinExistence type="predicted"/>
<keyword evidence="4" id="KW-1185">Reference proteome</keyword>
<evidence type="ECO:0000313" key="4">
    <source>
        <dbReference type="Proteomes" id="UP000199501"/>
    </source>
</evidence>
<dbReference type="Pfam" id="PF00710">
    <property type="entry name" value="Asparaginase"/>
    <property type="match status" value="1"/>
</dbReference>
<dbReference type="STRING" id="1271860.SAMN05216174_115155"/>
<dbReference type="InterPro" id="IPR036152">
    <property type="entry name" value="Asp/glu_Ase-like_sf"/>
</dbReference>
<dbReference type="SUPFAM" id="SSF53774">
    <property type="entry name" value="Glutaminase/Asparaginase"/>
    <property type="match status" value="1"/>
</dbReference>
<gene>
    <name evidence="3" type="ORF">SAMN05216174_115155</name>
</gene>
<dbReference type="InterPro" id="IPR027474">
    <property type="entry name" value="L-asparaginase_N"/>
</dbReference>
<sequence length="185" mass="19039">MSRVVVFGLGGAIAMTSSPSGGVVPALSAEDLVAAFPGWLRRASRSRSRSRTFGACPGASLSFEDVYALAEAVRQRFTDGADGVVITQGTDTIEETAFLLGLLHACSEPVVVTGAMRNPTLAGADDPANLLAAVQTAAGATARDLGALVVFADEIHAAARVRKTTPPAARATPGPLRGEEDHRAR</sequence>